<dbReference type="InterPro" id="IPR012677">
    <property type="entry name" value="Nucleotide-bd_a/b_plait_sf"/>
</dbReference>
<evidence type="ECO:0000256" key="3">
    <source>
        <dbReference type="SAM" id="Phobius"/>
    </source>
</evidence>
<dbReference type="SMART" id="SM00360">
    <property type="entry name" value="RRM"/>
    <property type="match status" value="1"/>
</dbReference>
<dbReference type="STRING" id="1656094.BFC18_00490"/>
<accession>A0A1E7Z5R7</accession>
<keyword evidence="1" id="KW-0677">Repeat</keyword>
<dbReference type="SUPFAM" id="SSF54928">
    <property type="entry name" value="RNA-binding domain, RBD"/>
    <property type="match status" value="1"/>
</dbReference>
<protein>
    <submittedName>
        <fullName evidence="5">RNA-binding protein</fullName>
    </submittedName>
</protein>
<dbReference type="RefSeq" id="WP_070127603.1">
    <property type="nucleotide sequence ID" value="NZ_MDHN01000043.1"/>
</dbReference>
<evidence type="ECO:0000313" key="5">
    <source>
        <dbReference type="EMBL" id="OFC68751.1"/>
    </source>
</evidence>
<organism evidence="5 6">
    <name type="scientific">Alteromonas confluentis</name>
    <dbReference type="NCBI Taxonomy" id="1656094"/>
    <lineage>
        <taxon>Bacteria</taxon>
        <taxon>Pseudomonadati</taxon>
        <taxon>Pseudomonadota</taxon>
        <taxon>Gammaproteobacteria</taxon>
        <taxon>Alteromonadales</taxon>
        <taxon>Alteromonadaceae</taxon>
        <taxon>Alteromonas/Salinimonas group</taxon>
        <taxon>Alteromonas</taxon>
    </lineage>
</organism>
<dbReference type="AlphaFoldDB" id="A0A1E7Z5R7"/>
<dbReference type="PROSITE" id="PS50102">
    <property type="entry name" value="RRM"/>
    <property type="match status" value="1"/>
</dbReference>
<name>A0A1E7Z5R7_9ALTE</name>
<dbReference type="EMBL" id="MDHN01000043">
    <property type="protein sequence ID" value="OFC68751.1"/>
    <property type="molecule type" value="Genomic_DNA"/>
</dbReference>
<keyword evidence="3" id="KW-0472">Membrane</keyword>
<comment type="caution">
    <text evidence="5">The sequence shown here is derived from an EMBL/GenBank/DDBJ whole genome shotgun (WGS) entry which is preliminary data.</text>
</comment>
<sequence>MKVGFIQCAIISAVFAIAGYIVFSSGSLEASLPVTVAASLLISGIVTPWLASFLSKSSTSASASSDVETKTSEETATLYVGNLPYKANEDAVKDYFKGFIEVQSVRLMKDRRTGKRKGYGFIEVITQDVDQAIIELNDKVFLDRTLKVRAAREKGETE</sequence>
<evidence type="ECO:0000256" key="2">
    <source>
        <dbReference type="ARBA" id="ARBA00022884"/>
    </source>
</evidence>
<feature type="domain" description="RRM" evidence="4">
    <location>
        <begin position="76"/>
        <end position="153"/>
    </location>
</feature>
<keyword evidence="3" id="KW-1133">Transmembrane helix</keyword>
<feature type="transmembrane region" description="Helical" evidence="3">
    <location>
        <begin position="32"/>
        <end position="54"/>
    </location>
</feature>
<keyword evidence="3" id="KW-0812">Transmembrane</keyword>
<dbReference type="PANTHER" id="PTHR23236:SF119">
    <property type="entry name" value="NUCLEAR RNA-BINDING PROTEIN SART-3"/>
    <property type="match status" value="1"/>
</dbReference>
<gene>
    <name evidence="5" type="ORF">BFC18_00490</name>
</gene>
<evidence type="ECO:0000259" key="4">
    <source>
        <dbReference type="PROSITE" id="PS50102"/>
    </source>
</evidence>
<dbReference type="InterPro" id="IPR000504">
    <property type="entry name" value="RRM_dom"/>
</dbReference>
<dbReference type="Proteomes" id="UP000175691">
    <property type="component" value="Unassembled WGS sequence"/>
</dbReference>
<dbReference type="OrthoDB" id="9798855at2"/>
<evidence type="ECO:0000313" key="6">
    <source>
        <dbReference type="Proteomes" id="UP000175691"/>
    </source>
</evidence>
<dbReference type="Gene3D" id="3.30.70.330">
    <property type="match status" value="1"/>
</dbReference>
<proteinExistence type="predicted"/>
<dbReference type="InterPro" id="IPR035979">
    <property type="entry name" value="RBD_domain_sf"/>
</dbReference>
<keyword evidence="2" id="KW-0694">RNA-binding</keyword>
<reference evidence="5 6" key="1">
    <citation type="submission" date="2016-08" db="EMBL/GenBank/DDBJ databases">
        <authorList>
            <person name="Seilhamer J.J."/>
        </authorList>
    </citation>
    <scope>NUCLEOTIDE SEQUENCE [LARGE SCALE GENOMIC DNA]</scope>
    <source>
        <strain evidence="5 6">KCTC 42603</strain>
    </source>
</reference>
<dbReference type="Pfam" id="PF00076">
    <property type="entry name" value="RRM_1"/>
    <property type="match status" value="1"/>
</dbReference>
<evidence type="ECO:0000256" key="1">
    <source>
        <dbReference type="ARBA" id="ARBA00022737"/>
    </source>
</evidence>
<dbReference type="GO" id="GO:0003723">
    <property type="term" value="F:RNA binding"/>
    <property type="evidence" value="ECO:0007669"/>
    <property type="project" value="UniProtKB-KW"/>
</dbReference>
<dbReference type="PANTHER" id="PTHR23236">
    <property type="entry name" value="EUKARYOTIC TRANSLATION INITIATION FACTOR 4B/4H"/>
    <property type="match status" value="1"/>
</dbReference>
<keyword evidence="6" id="KW-1185">Reference proteome</keyword>